<dbReference type="GO" id="GO:0003677">
    <property type="term" value="F:DNA binding"/>
    <property type="evidence" value="ECO:0007669"/>
    <property type="project" value="UniProtKB-KW"/>
</dbReference>
<protein>
    <recommendedName>
        <fullName evidence="7">AP2/ERF domain-containing protein</fullName>
    </recommendedName>
</protein>
<evidence type="ECO:0000313" key="8">
    <source>
        <dbReference type="EMBL" id="KAG6497344.1"/>
    </source>
</evidence>
<evidence type="ECO:0000313" key="9">
    <source>
        <dbReference type="Proteomes" id="UP000734854"/>
    </source>
</evidence>
<accession>A0A8J5G7G7</accession>
<organism evidence="8 9">
    <name type="scientific">Zingiber officinale</name>
    <name type="common">Ginger</name>
    <name type="synonym">Amomum zingiber</name>
    <dbReference type="NCBI Taxonomy" id="94328"/>
    <lineage>
        <taxon>Eukaryota</taxon>
        <taxon>Viridiplantae</taxon>
        <taxon>Streptophyta</taxon>
        <taxon>Embryophyta</taxon>
        <taxon>Tracheophyta</taxon>
        <taxon>Spermatophyta</taxon>
        <taxon>Magnoliopsida</taxon>
        <taxon>Liliopsida</taxon>
        <taxon>Zingiberales</taxon>
        <taxon>Zingiberaceae</taxon>
        <taxon>Zingiber</taxon>
    </lineage>
</organism>
<dbReference type="CDD" id="cd00018">
    <property type="entry name" value="AP2"/>
    <property type="match status" value="1"/>
</dbReference>
<evidence type="ECO:0000256" key="1">
    <source>
        <dbReference type="ARBA" id="ARBA00004123"/>
    </source>
</evidence>
<keyword evidence="9" id="KW-1185">Reference proteome</keyword>
<evidence type="ECO:0000256" key="4">
    <source>
        <dbReference type="ARBA" id="ARBA00023163"/>
    </source>
</evidence>
<evidence type="ECO:0000256" key="2">
    <source>
        <dbReference type="ARBA" id="ARBA00023015"/>
    </source>
</evidence>
<dbReference type="FunFam" id="3.30.730.10:FF:000001">
    <property type="entry name" value="Ethylene-responsive transcription factor 2"/>
    <property type="match status" value="1"/>
</dbReference>
<keyword evidence="4" id="KW-0804">Transcription</keyword>
<gene>
    <name evidence="8" type="ORF">ZIOFF_045243</name>
</gene>
<dbReference type="GO" id="GO:0005634">
    <property type="term" value="C:nucleus"/>
    <property type="evidence" value="ECO:0007669"/>
    <property type="project" value="UniProtKB-SubCell"/>
</dbReference>
<evidence type="ECO:0000259" key="7">
    <source>
        <dbReference type="PROSITE" id="PS51032"/>
    </source>
</evidence>
<comment type="subcellular location">
    <subcellularLocation>
        <location evidence="1">Nucleus</location>
    </subcellularLocation>
</comment>
<name>A0A8J5G7G7_ZINOF</name>
<dbReference type="AlphaFoldDB" id="A0A8J5G7G7"/>
<proteinExistence type="predicted"/>
<dbReference type="InterPro" id="IPR001471">
    <property type="entry name" value="AP2/ERF_dom"/>
</dbReference>
<dbReference type="Proteomes" id="UP000734854">
    <property type="component" value="Unassembled WGS sequence"/>
</dbReference>
<dbReference type="EMBL" id="JACMSC010000012">
    <property type="protein sequence ID" value="KAG6497344.1"/>
    <property type="molecule type" value="Genomic_DNA"/>
</dbReference>
<evidence type="ECO:0000256" key="5">
    <source>
        <dbReference type="ARBA" id="ARBA00023242"/>
    </source>
</evidence>
<comment type="caution">
    <text evidence="8">The sequence shown here is derived from an EMBL/GenBank/DDBJ whole genome shotgun (WGS) entry which is preliminary data.</text>
</comment>
<sequence length="163" mass="17877">MPIDLVPSQSLNFMEMYSQSDRHDDLALIELARRHLLDDADGNHQVAAAAGAAARSRGRRKRRNNYRGVRQRPWGKFAAEIRDPGRNGTRVWLGTYATAEEAALAYDRAAFRIRGARAVLNFPLRICDSAPSSGEAPAAESPPRQPAETMIHVAGEAGNGQEL</sequence>
<dbReference type="GO" id="GO:0009873">
    <property type="term" value="P:ethylene-activated signaling pathway"/>
    <property type="evidence" value="ECO:0007669"/>
    <property type="project" value="InterPro"/>
</dbReference>
<dbReference type="PANTHER" id="PTHR31190:SF484">
    <property type="entry name" value="AP2_ERF DOMAIN-CONTAINING PROTEIN"/>
    <property type="match status" value="1"/>
</dbReference>
<dbReference type="GO" id="GO:0003700">
    <property type="term" value="F:DNA-binding transcription factor activity"/>
    <property type="evidence" value="ECO:0007669"/>
    <property type="project" value="InterPro"/>
</dbReference>
<dbReference type="PROSITE" id="PS51032">
    <property type="entry name" value="AP2_ERF"/>
    <property type="match status" value="1"/>
</dbReference>
<feature type="region of interest" description="Disordered" evidence="6">
    <location>
        <begin position="131"/>
        <end position="163"/>
    </location>
</feature>
<evidence type="ECO:0000256" key="6">
    <source>
        <dbReference type="SAM" id="MobiDB-lite"/>
    </source>
</evidence>
<keyword evidence="2" id="KW-0805">Transcription regulation</keyword>
<dbReference type="SMART" id="SM00380">
    <property type="entry name" value="AP2"/>
    <property type="match status" value="1"/>
</dbReference>
<dbReference type="InterPro" id="IPR044808">
    <property type="entry name" value="ERF_plant"/>
</dbReference>
<dbReference type="PANTHER" id="PTHR31190">
    <property type="entry name" value="DNA-BINDING DOMAIN"/>
    <property type="match status" value="1"/>
</dbReference>
<reference evidence="8 9" key="1">
    <citation type="submission" date="2020-08" db="EMBL/GenBank/DDBJ databases">
        <title>Plant Genome Project.</title>
        <authorList>
            <person name="Zhang R.-G."/>
        </authorList>
    </citation>
    <scope>NUCLEOTIDE SEQUENCE [LARGE SCALE GENOMIC DNA]</scope>
    <source>
        <tissue evidence="8">Rhizome</tissue>
    </source>
</reference>
<keyword evidence="3" id="KW-0238">DNA-binding</keyword>
<evidence type="ECO:0000256" key="3">
    <source>
        <dbReference type="ARBA" id="ARBA00023125"/>
    </source>
</evidence>
<feature type="compositionally biased region" description="Low complexity" evidence="6">
    <location>
        <begin position="131"/>
        <end position="142"/>
    </location>
</feature>
<keyword evidence="5" id="KW-0539">Nucleus</keyword>
<feature type="domain" description="AP2/ERF" evidence="7">
    <location>
        <begin position="65"/>
        <end position="123"/>
    </location>
</feature>
<dbReference type="Pfam" id="PF00847">
    <property type="entry name" value="AP2"/>
    <property type="match status" value="1"/>
</dbReference>